<proteinExistence type="predicted"/>
<protein>
    <submittedName>
        <fullName evidence="3">FecR domain-containing protein</fullName>
    </submittedName>
</protein>
<keyword evidence="1" id="KW-0732">Signal</keyword>
<gene>
    <name evidence="3" type="ORF">NUH88_17815</name>
</gene>
<organism evidence="3 4">
    <name type="scientific">Nisaea acidiphila</name>
    <dbReference type="NCBI Taxonomy" id="1862145"/>
    <lineage>
        <taxon>Bacteria</taxon>
        <taxon>Pseudomonadati</taxon>
        <taxon>Pseudomonadota</taxon>
        <taxon>Alphaproteobacteria</taxon>
        <taxon>Rhodospirillales</taxon>
        <taxon>Thalassobaculaceae</taxon>
        <taxon>Nisaea</taxon>
    </lineage>
</organism>
<dbReference type="KEGG" id="naci:NUH88_17815"/>
<reference evidence="3" key="1">
    <citation type="submission" date="2022-08" db="EMBL/GenBank/DDBJ databases">
        <title>Nisaea acidiphila sp. nov., isolated from a marine algal debris and emended description of the genus Nisaea Urios et al. 2008.</title>
        <authorList>
            <person name="Kwon K."/>
        </authorList>
    </citation>
    <scope>NUCLEOTIDE SEQUENCE</scope>
    <source>
        <strain evidence="3">MEBiC11861</strain>
    </source>
</reference>
<evidence type="ECO:0000313" key="4">
    <source>
        <dbReference type="Proteomes" id="UP001060336"/>
    </source>
</evidence>
<evidence type="ECO:0000256" key="1">
    <source>
        <dbReference type="SAM" id="SignalP"/>
    </source>
</evidence>
<accession>A0A9J7AQ07</accession>
<evidence type="ECO:0000313" key="3">
    <source>
        <dbReference type="EMBL" id="UUX49246.1"/>
    </source>
</evidence>
<dbReference type="RefSeq" id="WP_257767795.1">
    <property type="nucleotide sequence ID" value="NZ_CP102480.1"/>
</dbReference>
<dbReference type="AlphaFoldDB" id="A0A9J7AQ07"/>
<dbReference type="Proteomes" id="UP001060336">
    <property type="component" value="Chromosome"/>
</dbReference>
<dbReference type="PANTHER" id="PTHR38731">
    <property type="entry name" value="LIPL45-RELATED LIPOPROTEIN-RELATED"/>
    <property type="match status" value="1"/>
</dbReference>
<sequence>MRRIFSGFAVLLMLVTAASAQSSSSSIGTIKVATGDASIMRGAQVLAAAEGMDVERADTLVTGTGGSLGVTLKDGTLISLGPNSQFELSAFEFSPRNDAFSFFGKILEGTLIYQSGRIGKIAPEKTRIETPLSVIAVRGTRFAVRVPAGAGN</sequence>
<feature type="chain" id="PRO_5039929537" evidence="1">
    <location>
        <begin position="21"/>
        <end position="152"/>
    </location>
</feature>
<dbReference type="InterPro" id="IPR006860">
    <property type="entry name" value="FecR"/>
</dbReference>
<feature type="domain" description="FecR protein" evidence="2">
    <location>
        <begin position="58"/>
        <end position="145"/>
    </location>
</feature>
<dbReference type="EMBL" id="CP102480">
    <property type="protein sequence ID" value="UUX49246.1"/>
    <property type="molecule type" value="Genomic_DNA"/>
</dbReference>
<dbReference type="Pfam" id="PF04773">
    <property type="entry name" value="FecR"/>
    <property type="match status" value="1"/>
</dbReference>
<dbReference type="Gene3D" id="2.60.120.1440">
    <property type="match status" value="1"/>
</dbReference>
<keyword evidence="4" id="KW-1185">Reference proteome</keyword>
<feature type="signal peptide" evidence="1">
    <location>
        <begin position="1"/>
        <end position="20"/>
    </location>
</feature>
<name>A0A9J7AQ07_9PROT</name>
<evidence type="ECO:0000259" key="2">
    <source>
        <dbReference type="Pfam" id="PF04773"/>
    </source>
</evidence>